<organism evidence="1 4">
    <name type="scientific">Listeria booriae</name>
    <dbReference type="NCBI Taxonomy" id="1552123"/>
    <lineage>
        <taxon>Bacteria</taxon>
        <taxon>Bacillati</taxon>
        <taxon>Bacillota</taxon>
        <taxon>Bacilli</taxon>
        <taxon>Bacillales</taxon>
        <taxon>Listeriaceae</taxon>
        <taxon>Listeria</taxon>
    </lineage>
</organism>
<sequence length="60" mass="7014">MRRKKPIKEKVYIAIVELKNGEEGRLIIPSTNIQNAEALAREHENVARVIKVKRSFLNDW</sequence>
<dbReference type="RefSeq" id="WP_185416825.1">
    <property type="nucleotide sequence ID" value="NZ_JAARQU010000004.1"/>
</dbReference>
<protein>
    <submittedName>
        <fullName evidence="1">Uncharacterized protein</fullName>
    </submittedName>
</protein>
<evidence type="ECO:0000313" key="5">
    <source>
        <dbReference type="Proteomes" id="UP000543005"/>
    </source>
</evidence>
<dbReference type="Proteomes" id="UP000543005">
    <property type="component" value="Unassembled WGS sequence"/>
</dbReference>
<gene>
    <name evidence="3" type="ORF">HCC36_06730</name>
    <name evidence="1" type="ORF">HCI99_03845</name>
    <name evidence="2" type="ORF">HCI99_04790</name>
</gene>
<evidence type="ECO:0000313" key="4">
    <source>
        <dbReference type="Proteomes" id="UP000533953"/>
    </source>
</evidence>
<evidence type="ECO:0000313" key="3">
    <source>
        <dbReference type="EMBL" id="MBC2292925.1"/>
    </source>
</evidence>
<dbReference type="EMBL" id="JAASTX010000004">
    <property type="protein sequence ID" value="MBC1491135.1"/>
    <property type="molecule type" value="Genomic_DNA"/>
</dbReference>
<accession>A0A7X0XB48</accession>
<name>A0A7X0XB48_9LIST</name>
<comment type="caution">
    <text evidence="1">The sequence shown here is derived from an EMBL/GenBank/DDBJ whole genome shotgun (WGS) entry which is preliminary data.</text>
</comment>
<dbReference type="Proteomes" id="UP000533953">
    <property type="component" value="Unassembled WGS sequence"/>
</dbReference>
<evidence type="ECO:0000313" key="1">
    <source>
        <dbReference type="EMBL" id="MBC1490950.1"/>
    </source>
</evidence>
<evidence type="ECO:0000313" key="2">
    <source>
        <dbReference type="EMBL" id="MBC1491135.1"/>
    </source>
</evidence>
<reference evidence="4 5" key="1">
    <citation type="submission" date="2020-03" db="EMBL/GenBank/DDBJ databases">
        <title>Soil Listeria distribution.</title>
        <authorList>
            <person name="Liao J."/>
            <person name="Wiedmann M."/>
        </authorList>
    </citation>
    <scope>NUCLEOTIDE SEQUENCE [LARGE SCALE GENOMIC DNA]</scope>
    <source>
        <strain evidence="3 5">FSL L7-0051</strain>
        <strain evidence="1 4">FSL L7-1547</strain>
    </source>
</reference>
<dbReference type="AlphaFoldDB" id="A0A7X0XB48"/>
<proteinExistence type="predicted"/>
<dbReference type="EMBL" id="JAASTX010000004">
    <property type="protein sequence ID" value="MBC1490950.1"/>
    <property type="molecule type" value="Genomic_DNA"/>
</dbReference>
<dbReference type="EMBL" id="JAARZT010000011">
    <property type="protein sequence ID" value="MBC2292925.1"/>
    <property type="molecule type" value="Genomic_DNA"/>
</dbReference>